<keyword evidence="1" id="KW-1032">Host cell membrane</keyword>
<comment type="domain">
    <text evidence="1">The first transmembrane region undergoes a helix to beta-hairpin conformational change, which is responsible for its self-association and pore formation in the host membrane. The coiled coil region is required for host cell lysis and for cytotoxic activity. The C-terminus determines the size of the hole.</text>
</comment>
<keyword evidence="1" id="KW-0578">Host cell lysis by virus</keyword>
<accession>A0A2P1N2C2</accession>
<proteinExistence type="inferred from homology"/>
<comment type="similarity">
    <text evidence="1">Belongs to the D29 holin family.</text>
</comment>
<keyword evidence="1" id="KW-0812">Transmembrane</keyword>
<comment type="subcellular location">
    <subcellularLocation>
        <location evidence="1">Host cell inner membrane</location>
        <topology evidence="1">Multi-pass membrane protein</topology>
    </subcellularLocation>
</comment>
<dbReference type="GO" id="GO:0016020">
    <property type="term" value="C:membrane"/>
    <property type="evidence" value="ECO:0007669"/>
    <property type="project" value="UniProtKB-UniRule"/>
</dbReference>
<organism evidence="2 3">
    <name type="scientific">Mycobacterium phage SuperAwesome</name>
    <dbReference type="NCBI Taxonomy" id="2126817"/>
    <lineage>
        <taxon>Viruses</taxon>
        <taxon>Duplodnaviria</taxon>
        <taxon>Heunggongvirae</taxon>
        <taxon>Uroviricota</taxon>
        <taxon>Caudoviricetes</taxon>
        <taxon>Gladiatorvirus</taxon>
        <taxon>Gladiatorvirus ericB</taxon>
    </lineage>
</organism>
<protein>
    <recommendedName>
        <fullName evidence="1">Holin</fullName>
    </recommendedName>
</protein>
<sequence length="144" mass="14830">MNPQVRQTLYYLGTIVPGVLGIALIWGGIDAGAANNIGLIVSGALNILGAGAPATAAVTVSKQRKDGTLTGSPVESVVKGVEQVLAAHQAAQEEVEQVRQAIESAVTGAVPALGPLAQQVINSVVPQQAYSQLYDPNTHPWNRG</sequence>
<keyword evidence="1" id="KW-0204">Cytolysis</keyword>
<gene>
    <name evidence="2" type="primary">14</name>
    <name evidence="2" type="ORF">SEA_SUPERAWESOME_14</name>
</gene>
<evidence type="ECO:0000313" key="2">
    <source>
        <dbReference type="EMBL" id="AVP42137.1"/>
    </source>
</evidence>
<keyword evidence="1" id="KW-1043">Host membrane</keyword>
<comment type="function">
    <text evidence="1">Accumulates harmlessly in the cytoplasmic membrane until it reaches a critical concentration that triggers the formation of micron-scale pores (holes) causing host cell membrane disruption and endolysin escape into the periplasmic space. Determines the precise timing of host cell lysis. Participates with the endolysin protein in the sequential events which lead to the programmed host cell lysis releasing the mature viral particles from the host cell.</text>
</comment>
<reference evidence="2 3" key="1">
    <citation type="submission" date="2018-03" db="EMBL/GenBank/DDBJ databases">
        <authorList>
            <person name="Bollivar B.D."/>
            <person name="Caliva C.M."/>
            <person name="Canter J.A."/>
            <person name="Champney C.A."/>
            <person name="Czaja L.M."/>
            <person name="Gibson A.J."/>
            <person name="Lancaster N.T."/>
            <person name="Miller B.M."/>
            <person name="Murphy J.P."/>
            <person name="Thompson S."/>
            <person name="Zimmer Z.J."/>
            <person name="Bollivar D.W."/>
            <person name="Bowman C.A."/>
            <person name="Russell D.A."/>
            <person name="Pope W.H."/>
            <person name="Jacobs-Sera D."/>
            <person name="Hatfull G.F."/>
        </authorList>
    </citation>
    <scope>NUCLEOTIDE SEQUENCE [LARGE SCALE GENOMIC DNA]</scope>
</reference>
<dbReference type="GO" id="GO:0031640">
    <property type="term" value="P:killing of cells of another organism"/>
    <property type="evidence" value="ECO:0007669"/>
    <property type="project" value="UniProtKB-KW"/>
</dbReference>
<keyword evidence="1" id="KW-0472">Membrane</keyword>
<dbReference type="GO" id="GO:0140911">
    <property type="term" value="F:pore-forming activity"/>
    <property type="evidence" value="ECO:0007669"/>
    <property type="project" value="UniProtKB-UniRule"/>
</dbReference>
<feature type="transmembrane region" description="Helical" evidence="1">
    <location>
        <begin position="9"/>
        <end position="29"/>
    </location>
</feature>
<comment type="caution">
    <text evidence="1">Lacks conserved residue(s) required for the propagation of feature annotation.</text>
</comment>
<dbReference type="GO" id="GO:0020002">
    <property type="term" value="C:host cell plasma membrane"/>
    <property type="evidence" value="ECO:0007669"/>
    <property type="project" value="UniProtKB-SubCell"/>
</dbReference>
<feature type="transmembrane region" description="Helical" evidence="1">
    <location>
        <begin position="35"/>
        <end position="60"/>
    </location>
</feature>
<dbReference type="HAMAP" id="MF_04168">
    <property type="entry name" value="HOLIN_D29"/>
    <property type="match status" value="1"/>
</dbReference>
<name>A0A2P1N2C2_9CAUD</name>
<keyword evidence="1" id="KW-1030">Host cell inner membrane</keyword>
<dbReference type="Pfam" id="PF16081">
    <property type="entry name" value="Phage_holin_7_1"/>
    <property type="match status" value="1"/>
</dbReference>
<keyword evidence="1" id="KW-1188">Viral release from host cell</keyword>
<dbReference type="Proteomes" id="UP000241327">
    <property type="component" value="Genome"/>
</dbReference>
<comment type="subunit">
    <text evidence="1">Homomultimer. Self-associates to form a pore.</text>
</comment>
<dbReference type="InterPro" id="IPR032121">
    <property type="entry name" value="Myco_phage_holin"/>
</dbReference>
<keyword evidence="1" id="KW-1133">Transmembrane helix</keyword>
<evidence type="ECO:0000256" key="1">
    <source>
        <dbReference type="HAMAP-Rule" id="MF_04168"/>
    </source>
</evidence>
<evidence type="ECO:0000313" key="3">
    <source>
        <dbReference type="Proteomes" id="UP000241327"/>
    </source>
</evidence>
<dbReference type="EMBL" id="MH020240">
    <property type="protein sequence ID" value="AVP42137.1"/>
    <property type="molecule type" value="Genomic_DNA"/>
</dbReference>